<organism evidence="3 4">
    <name type="scientific">Streptomyces europaeiscabiei</name>
    <dbReference type="NCBI Taxonomy" id="146819"/>
    <lineage>
        <taxon>Bacteria</taxon>
        <taxon>Bacillati</taxon>
        <taxon>Actinomycetota</taxon>
        <taxon>Actinomycetes</taxon>
        <taxon>Kitasatosporales</taxon>
        <taxon>Streptomycetaceae</taxon>
        <taxon>Streptomyces</taxon>
    </lineage>
</organism>
<name>A0AAJ2PLX0_9ACTN</name>
<feature type="transmembrane region" description="Helical" evidence="2">
    <location>
        <begin position="72"/>
        <end position="91"/>
    </location>
</feature>
<evidence type="ECO:0000256" key="2">
    <source>
        <dbReference type="SAM" id="Phobius"/>
    </source>
</evidence>
<dbReference type="RefSeq" id="WP_319690106.1">
    <property type="nucleotide sequence ID" value="NZ_JARAWN010000028.1"/>
</dbReference>
<evidence type="ECO:0000256" key="1">
    <source>
        <dbReference type="SAM" id="MobiDB-lite"/>
    </source>
</evidence>
<dbReference type="AlphaFoldDB" id="A0AAJ2PLX0"/>
<keyword evidence="2" id="KW-0472">Membrane</keyword>
<proteinExistence type="predicted"/>
<sequence length="110" mass="11359">MSMTDNSGQLPELPDRVPEPVAGATDGAIRESAAAGVAGGGPGQNEMAGLVLLINTVLGGLGTLYMTTKSAAITLTSALLVLLIIVVVLVVKRRNGREHRPGRKDDRSGR</sequence>
<keyword evidence="2" id="KW-1133">Transmembrane helix</keyword>
<feature type="region of interest" description="Disordered" evidence="1">
    <location>
        <begin position="1"/>
        <end position="25"/>
    </location>
</feature>
<keyword evidence="2" id="KW-0812">Transmembrane</keyword>
<protein>
    <submittedName>
        <fullName evidence="3">Uncharacterized protein</fullName>
    </submittedName>
</protein>
<dbReference type="Proteomes" id="UP001273589">
    <property type="component" value="Unassembled WGS sequence"/>
</dbReference>
<dbReference type="EMBL" id="JARAWN010000028">
    <property type="protein sequence ID" value="MDX3129609.1"/>
    <property type="molecule type" value="Genomic_DNA"/>
</dbReference>
<evidence type="ECO:0000313" key="3">
    <source>
        <dbReference type="EMBL" id="MDX3129609.1"/>
    </source>
</evidence>
<accession>A0AAJ2PLX0</accession>
<feature type="transmembrane region" description="Helical" evidence="2">
    <location>
        <begin position="47"/>
        <end position="66"/>
    </location>
</feature>
<reference evidence="3" key="1">
    <citation type="journal article" date="2023" name="Microb. Genom.">
        <title>Mesoterricola silvestris gen. nov., sp. nov., Mesoterricola sediminis sp. nov., Geothrix oryzae sp. nov., Geothrix edaphica sp. nov., Geothrix rubra sp. nov., and Geothrix limicola sp. nov., six novel members of Acidobacteriota isolated from soils.</title>
        <authorList>
            <person name="Weisberg A.J."/>
            <person name="Pearce E."/>
            <person name="Kramer C.G."/>
            <person name="Chang J.H."/>
            <person name="Clarke C.R."/>
        </authorList>
    </citation>
    <scope>NUCLEOTIDE SEQUENCE</scope>
    <source>
        <strain evidence="3">ND06-05F</strain>
    </source>
</reference>
<comment type="caution">
    <text evidence="3">The sequence shown here is derived from an EMBL/GenBank/DDBJ whole genome shotgun (WGS) entry which is preliminary data.</text>
</comment>
<evidence type="ECO:0000313" key="4">
    <source>
        <dbReference type="Proteomes" id="UP001273589"/>
    </source>
</evidence>
<gene>
    <name evidence="3" type="ORF">PV367_07315</name>
</gene>